<dbReference type="InterPro" id="IPR016160">
    <property type="entry name" value="Ald_DH_CS_CYS"/>
</dbReference>
<name>A0AA37UHW2_9MICO</name>
<dbReference type="Gene3D" id="3.40.309.10">
    <property type="entry name" value="Aldehyde Dehydrogenase, Chain A, domain 2"/>
    <property type="match status" value="1"/>
</dbReference>
<comment type="similarity">
    <text evidence="1 4">Belongs to the aldehyde dehydrogenase family.</text>
</comment>
<dbReference type="Pfam" id="PF00171">
    <property type="entry name" value="Aldedh"/>
    <property type="match status" value="1"/>
</dbReference>
<evidence type="ECO:0000259" key="5">
    <source>
        <dbReference type="Pfam" id="PF00171"/>
    </source>
</evidence>
<dbReference type="InterPro" id="IPR016162">
    <property type="entry name" value="Ald_DH_N"/>
</dbReference>
<proteinExistence type="inferred from homology"/>
<comment type="caution">
    <text evidence="6">The sequence shown here is derived from an EMBL/GenBank/DDBJ whole genome shotgun (WGS) entry which is preliminary data.</text>
</comment>
<reference evidence="6" key="1">
    <citation type="journal article" date="2014" name="Int. J. Syst. Evol. Microbiol.">
        <title>Complete genome sequence of Corynebacterium casei LMG S-19264T (=DSM 44701T), isolated from a smear-ripened cheese.</title>
        <authorList>
            <consortium name="US DOE Joint Genome Institute (JGI-PGF)"/>
            <person name="Walter F."/>
            <person name="Albersmeier A."/>
            <person name="Kalinowski J."/>
            <person name="Ruckert C."/>
        </authorList>
    </citation>
    <scope>NUCLEOTIDE SEQUENCE</scope>
    <source>
        <strain evidence="6">NBRC 112290</strain>
    </source>
</reference>
<dbReference type="Gene3D" id="3.40.605.10">
    <property type="entry name" value="Aldehyde Dehydrogenase, Chain A, domain 1"/>
    <property type="match status" value="1"/>
</dbReference>
<evidence type="ECO:0000313" key="6">
    <source>
        <dbReference type="EMBL" id="GMA31158.1"/>
    </source>
</evidence>
<organism evidence="6 7">
    <name type="scientific">Litorihabitans aurantiacus</name>
    <dbReference type="NCBI Taxonomy" id="1930061"/>
    <lineage>
        <taxon>Bacteria</taxon>
        <taxon>Bacillati</taxon>
        <taxon>Actinomycetota</taxon>
        <taxon>Actinomycetes</taxon>
        <taxon>Micrococcales</taxon>
        <taxon>Beutenbergiaceae</taxon>
        <taxon>Litorihabitans</taxon>
    </lineage>
</organism>
<gene>
    <name evidence="6" type="ORF">GCM10025875_11500</name>
</gene>
<dbReference type="InterPro" id="IPR016163">
    <property type="entry name" value="Ald_DH_C"/>
</dbReference>
<dbReference type="EMBL" id="BSUM01000001">
    <property type="protein sequence ID" value="GMA31158.1"/>
    <property type="molecule type" value="Genomic_DNA"/>
</dbReference>
<feature type="active site" evidence="3">
    <location>
        <position position="246"/>
    </location>
</feature>
<sequence>MVLQNWIDGRLVDAHGTGRLDVVSPVTEEVVAVSPVSDAVDVDAAYAAASRARGAWRRTTPGQRQRMLLAWADAIEAAADELVDSQHGETGQPREAIRAEEVLTGADHVRFFAGAARTMTGTASGEYLEGHTSQVRREPIGVVGQVTPWNYPIMMALWKLAPALAAGNTVVIKPSDTTPSSTLVLVRLTAGILPDGVVNLVLGDASTGELVTSHPTPGLVAITGSVRAGRAVAGAAAGTLARAHLELGGKAPALVFAGVDVAATAEALVGAAFFNAGQDCTAVTRVLVAREIHDAMVEALVASSEALTVGGAEDAYYGPLNSATHFARVTGVLADLPAHARIATGGGRVGDVGYFLAPTVVTGVRQDDAIVQTETFGPVLTVQPFDDEAEALELANGVEYGLAASVWTRDVAQAARLAGDLDAGCVWINTHIPLVAEMPHGGFKHSGYGKDLSVYGLEDYTRVKHVMTATEA</sequence>
<accession>A0AA37UHW2</accession>
<dbReference type="AlphaFoldDB" id="A0AA37UHW2"/>
<dbReference type="RefSeq" id="WP_284250020.1">
    <property type="nucleotide sequence ID" value="NZ_BSUM01000001.1"/>
</dbReference>
<dbReference type="InterPro" id="IPR029510">
    <property type="entry name" value="Ald_DH_CS_GLU"/>
</dbReference>
<dbReference type="PANTHER" id="PTHR11699">
    <property type="entry name" value="ALDEHYDE DEHYDROGENASE-RELATED"/>
    <property type="match status" value="1"/>
</dbReference>
<dbReference type="PROSITE" id="PS00070">
    <property type="entry name" value="ALDEHYDE_DEHYDR_CYS"/>
    <property type="match status" value="1"/>
</dbReference>
<dbReference type="InterPro" id="IPR015590">
    <property type="entry name" value="Aldehyde_DH_dom"/>
</dbReference>
<dbReference type="FunFam" id="3.40.605.10:FF:000007">
    <property type="entry name" value="NAD/NADP-dependent betaine aldehyde dehydrogenase"/>
    <property type="match status" value="1"/>
</dbReference>
<evidence type="ECO:0000256" key="1">
    <source>
        <dbReference type="ARBA" id="ARBA00009986"/>
    </source>
</evidence>
<dbReference type="Proteomes" id="UP001157161">
    <property type="component" value="Unassembled WGS sequence"/>
</dbReference>
<dbReference type="PROSITE" id="PS00687">
    <property type="entry name" value="ALDEHYDE_DEHYDR_GLU"/>
    <property type="match status" value="1"/>
</dbReference>
<evidence type="ECO:0000313" key="7">
    <source>
        <dbReference type="Proteomes" id="UP001157161"/>
    </source>
</evidence>
<dbReference type="NCBIfam" id="NF010000">
    <property type="entry name" value="PRK13473.1"/>
    <property type="match status" value="1"/>
</dbReference>
<protein>
    <submittedName>
        <fullName evidence="6">Aldehyde dehydrogenase</fullName>
    </submittedName>
</protein>
<keyword evidence="7" id="KW-1185">Reference proteome</keyword>
<evidence type="ECO:0000256" key="3">
    <source>
        <dbReference type="PROSITE-ProRule" id="PRU10007"/>
    </source>
</evidence>
<evidence type="ECO:0000256" key="4">
    <source>
        <dbReference type="RuleBase" id="RU003345"/>
    </source>
</evidence>
<evidence type="ECO:0000256" key="2">
    <source>
        <dbReference type="ARBA" id="ARBA00023002"/>
    </source>
</evidence>
<dbReference type="InterPro" id="IPR016161">
    <property type="entry name" value="Ald_DH/histidinol_DH"/>
</dbReference>
<keyword evidence="2 4" id="KW-0560">Oxidoreductase</keyword>
<reference evidence="6" key="2">
    <citation type="submission" date="2023-02" db="EMBL/GenBank/DDBJ databases">
        <authorList>
            <person name="Sun Q."/>
            <person name="Mori K."/>
        </authorList>
    </citation>
    <scope>NUCLEOTIDE SEQUENCE</scope>
    <source>
        <strain evidence="6">NBRC 112290</strain>
    </source>
</reference>
<dbReference type="SUPFAM" id="SSF53720">
    <property type="entry name" value="ALDH-like"/>
    <property type="match status" value="1"/>
</dbReference>
<feature type="domain" description="Aldehyde dehydrogenase" evidence="5">
    <location>
        <begin position="15"/>
        <end position="466"/>
    </location>
</feature>
<dbReference type="GO" id="GO:0016620">
    <property type="term" value="F:oxidoreductase activity, acting on the aldehyde or oxo group of donors, NAD or NADP as acceptor"/>
    <property type="evidence" value="ECO:0007669"/>
    <property type="project" value="InterPro"/>
</dbReference>